<accession>A0A7K0D8T4</accession>
<dbReference type="InterPro" id="IPR033459">
    <property type="entry name" value="AveC-like"/>
</dbReference>
<feature type="transmembrane region" description="Helical" evidence="2">
    <location>
        <begin position="297"/>
        <end position="316"/>
    </location>
</feature>
<comment type="caution">
    <text evidence="3">The sequence shown here is derived from an EMBL/GenBank/DDBJ whole genome shotgun (WGS) entry which is preliminary data.</text>
</comment>
<feature type="region of interest" description="Disordered" evidence="1">
    <location>
        <begin position="1"/>
        <end position="112"/>
    </location>
</feature>
<feature type="transmembrane region" description="Helical" evidence="2">
    <location>
        <begin position="375"/>
        <end position="395"/>
    </location>
</feature>
<keyword evidence="2" id="KW-1133">Transmembrane helix</keyword>
<evidence type="ECO:0000256" key="1">
    <source>
        <dbReference type="SAM" id="MobiDB-lite"/>
    </source>
</evidence>
<feature type="transmembrane region" description="Helical" evidence="2">
    <location>
        <begin position="196"/>
        <end position="221"/>
    </location>
</feature>
<feature type="compositionally biased region" description="Low complexity" evidence="1">
    <location>
        <begin position="48"/>
        <end position="59"/>
    </location>
</feature>
<protein>
    <recommendedName>
        <fullName evidence="5">DUF5135 domain-containing protein</fullName>
    </recommendedName>
</protein>
<dbReference type="EMBL" id="WEGK01000011">
    <property type="protein sequence ID" value="MQY21722.1"/>
    <property type="molecule type" value="Genomic_DNA"/>
</dbReference>
<keyword evidence="2" id="KW-0812">Transmembrane</keyword>
<proteinExistence type="predicted"/>
<feature type="transmembrane region" description="Helical" evidence="2">
    <location>
        <begin position="157"/>
        <end position="176"/>
    </location>
</feature>
<reference evidence="3 4" key="1">
    <citation type="submission" date="2019-10" db="EMBL/GenBank/DDBJ databases">
        <title>Nocardia macrotermitis sp. nov. and Nocardia aurantia sp. nov., isolated from the gut of fungus growing-termite Macrotermes natalensis.</title>
        <authorList>
            <person name="Benndorf R."/>
            <person name="Schwitalla J."/>
            <person name="Martin K."/>
            <person name="De Beer W."/>
            <person name="Kaster A.-K."/>
            <person name="Vollmers J."/>
            <person name="Poulsen M."/>
            <person name="Beemelmanns C."/>
        </authorList>
    </citation>
    <scope>NUCLEOTIDE SEQUENCE [LARGE SCALE GENOMIC DNA]</scope>
    <source>
        <strain evidence="3 4">RB20</strain>
    </source>
</reference>
<feature type="region of interest" description="Disordered" evidence="1">
    <location>
        <begin position="127"/>
        <end position="149"/>
    </location>
</feature>
<organism evidence="3 4">
    <name type="scientific">Nocardia macrotermitis</name>
    <dbReference type="NCBI Taxonomy" id="2585198"/>
    <lineage>
        <taxon>Bacteria</taxon>
        <taxon>Bacillati</taxon>
        <taxon>Actinomycetota</taxon>
        <taxon>Actinomycetes</taxon>
        <taxon>Mycobacteriales</taxon>
        <taxon>Nocardiaceae</taxon>
        <taxon>Nocardia</taxon>
    </lineage>
</organism>
<dbReference type="AlphaFoldDB" id="A0A7K0D8T4"/>
<evidence type="ECO:0008006" key="5">
    <source>
        <dbReference type="Google" id="ProtNLM"/>
    </source>
</evidence>
<evidence type="ECO:0000256" key="2">
    <source>
        <dbReference type="SAM" id="Phobius"/>
    </source>
</evidence>
<feature type="compositionally biased region" description="Low complexity" evidence="1">
    <location>
        <begin position="86"/>
        <end position="97"/>
    </location>
</feature>
<feature type="transmembrane region" description="Helical" evidence="2">
    <location>
        <begin position="328"/>
        <end position="355"/>
    </location>
</feature>
<keyword evidence="4" id="KW-1185">Reference proteome</keyword>
<sequence>MSELSKQVPTPSTNAAAHKSIPAAVAPDTAAEPVTVDAMAQGAESSRAAVTPDTVDAAAESSDTHPTAAEPVTVDAMAQGAESSRAAVTPDTVDAAAESSDTHPTAAEPVTANAAAKPVAVAAIAEGDESGRTAVGPDRADRTAEGHQASRTAVKPVTVWAVIGGALLVLQLYVWIRWITGPYFARVPSGPDDPPLYMKIPLVANAAIAWIGLPIALWWFIIRPWRRDRRPSLDGIIMVSTGLMFFQDPLLNYLNTWCTYNTWMPNRGSWSSDIPGWVSPEVPGHQVVEPLLTNVPGYSFGNLLFLILGCWVMRKIKARWPGVSNLRLIGLIFGFNFVIDFILEGLVFLPIGFYVYPGAIRSVSINAGTYYQWPVYEGLMWGGVLTALCCLRYFTDERGRTIAERGLEHVRGSVAKVEITRALAIFAAVSACFFFCYNLPAQWVAMHADPWPADVQKRSYLNGGICGDGTDAPCPNPVLPMPTKRSGHITTDGHLVLPDGAHLPTTVPFAPSR</sequence>
<evidence type="ECO:0000313" key="3">
    <source>
        <dbReference type="EMBL" id="MQY21722.1"/>
    </source>
</evidence>
<name>A0A7K0D8T4_9NOCA</name>
<dbReference type="Proteomes" id="UP000438448">
    <property type="component" value="Unassembled WGS sequence"/>
</dbReference>
<gene>
    <name evidence="3" type="ORF">NRB20_48350</name>
</gene>
<keyword evidence="2" id="KW-0472">Membrane</keyword>
<feature type="transmembrane region" description="Helical" evidence="2">
    <location>
        <begin position="233"/>
        <end position="254"/>
    </location>
</feature>
<evidence type="ECO:0000313" key="4">
    <source>
        <dbReference type="Proteomes" id="UP000438448"/>
    </source>
</evidence>
<dbReference type="Pfam" id="PF17198">
    <property type="entry name" value="AveC_like"/>
    <property type="match status" value="1"/>
</dbReference>
<feature type="compositionally biased region" description="Polar residues" evidence="1">
    <location>
        <begin position="1"/>
        <end position="15"/>
    </location>
</feature>